<dbReference type="InterPro" id="IPR045619">
    <property type="entry name" value="DUF6443"/>
</dbReference>
<keyword evidence="1 3" id="KW-0732">Signal</keyword>
<feature type="region of interest" description="Disordered" evidence="2">
    <location>
        <begin position="972"/>
        <end position="994"/>
    </location>
</feature>
<evidence type="ECO:0000256" key="3">
    <source>
        <dbReference type="SAM" id="SignalP"/>
    </source>
</evidence>
<evidence type="ECO:0000313" key="6">
    <source>
        <dbReference type="Proteomes" id="UP001273350"/>
    </source>
</evidence>
<dbReference type="SUPFAM" id="SSF103647">
    <property type="entry name" value="TSP type-3 repeat"/>
    <property type="match status" value="1"/>
</dbReference>
<name>A0ABU4R559_9FLAO</name>
<keyword evidence="6" id="KW-1185">Reference proteome</keyword>
<dbReference type="Pfam" id="PF20041">
    <property type="entry name" value="DUF6443"/>
    <property type="match status" value="1"/>
</dbReference>
<dbReference type="Pfam" id="PF02412">
    <property type="entry name" value="TSP_3"/>
    <property type="match status" value="2"/>
</dbReference>
<organism evidence="5 6">
    <name type="scientific">Flavobacterium cupriresistens</name>
    <dbReference type="NCBI Taxonomy" id="2893885"/>
    <lineage>
        <taxon>Bacteria</taxon>
        <taxon>Pseudomonadati</taxon>
        <taxon>Bacteroidota</taxon>
        <taxon>Flavobacteriia</taxon>
        <taxon>Flavobacteriales</taxon>
        <taxon>Flavobacteriaceae</taxon>
        <taxon>Flavobacterium</taxon>
    </lineage>
</organism>
<dbReference type="NCBIfam" id="TIGR03696">
    <property type="entry name" value="Rhs_assc_core"/>
    <property type="match status" value="1"/>
</dbReference>
<sequence length="3783" mass="421417">MPINKYVITLAWTLFSLLTFAQQETHTELRLVGNQLQNQPTLEITDPKYADIKKQNVFSSVHPAVSVLFGFNDEKSDVAAYQKVYSCEVVLRITPYDNDGNKLSSYKNAAGLMVPYEVVSLKITHDNVSKGLKFDDYAVYNLPGIHKANVKVESITYYNQEGVVTAIHNSPVYLQLKFSTDRYYNLQLSSTEISSVLPLQHKFIKYNATQEVIVNSVSEGGEELLISWQKDAVAPAVEYELEWTWIDNFAANGGSLAPAEIGLSDQDFKLNSTRIQTVDLNYRIPIVYSKGYIVYRVRPVGRFLDDITKNYYGNWTSGYAESHKLLSDWSHYVTIDQNHEEGKKNWQFQSSFAENGKKKEVVSYFDGSLRNRQTVTKINSNNKAVVGEVIYDNQGRAAVEILPVPVESSGVHFYPGLNKNSTGTAIYSHNDFDWDDPTKKDCESVAIEGMSNGSGASKYYSANNAVQNNFQDLVPDAQLRPFSQIVYTPDNTGRIKSKGGVGKDHQIGTGHEMKYFYVTPSQEQLNRLFGYKVGNAVHYKKNSVMDPNGQLSVSYLDPQGRTIATALAGDKKGNLIALDDESNAALHLRTSTDLIDKNDKHISGNNGISEDEILLKTAIEVVKKDSITFKYNFSKPIGSYNDSCLSNKYYPFVYNWSMSMTDDCANELLFGQNGATRSSKIGVFDLQSYAPRTLEVGKTFEGLTTKIDGTTDFLSEGSYNLTKELQVDATVLEQYTTDYINQLTIGNTCKPVTTQFDTIIQETDCNVSCRSCEEALVTANLVNEADKTAYKAKFPADESSLGDTAGREPYLTLAEARYIAYNFPADELTPEEIVSYTRHFKTEFRVLIENCRALCKEPIGLCSMNEQLLLKDVSPGGQYGAVSGLERETPEGEAEAQPETDGAILSVFNENNQLLFGGYKNTTEEDPNNPNADIVKKVSKYNWRYPVGGSYKDEDGQISKITVVKKEDGTYSPTLRHFDENEPDPTVDDPANDDESIRLTEPQYLGSVADFLKAWQSGWAKALLPYHPEYQYYLYNTAICELKFDGESSDGFDDKLKDLEYFDTETGVKDNTIFSQTGIIAKLINSIETTDPFYKEELSSETETEYGLRRTIMKEGLGNFSTISGNFDGMSFKNSQGTEVKMNMLQTAYFFAAFSNGIAPVSAYQDDLNRSNSYLLTVINGLADPYLKQRIWANFKSYYSALKEKTRTVFAHHYANKTQRNSSCIGETKNTDSYVTLLKKYNVSYNAVTIPALLETTLAVAATIPSGSDGIEPICSDETAGYYADRQKRFVPADLSYDSGLTDAETLAAAEVKAKANLFLETGKCPLALDMENFLNGLTDPTIQPDGVLLNRFAYSMPYLTAGIFKAQIHPDFNLSTAADSPKIYGSLTGTNNADLNIDFTVQGQSIATPILLKFAGVEPNYKNPCGQTATPPTWAEVAGFKNFHYVSYDRGSKTFKFRILATIVRKGTTTGCSTPEEVIVEGYTKAAVGECHFSGGSGVGEVIAFGDNQCNKKDLFGAGLKEVVLQLQKSNLLTATQTILNHTDLNPYLKSYFGINSADIVKWNYEETAGQRIFTISVNDVVRMKLYGGSTDRPMQTVKDLSIGSLSADTKSNTVRVVTGRANGLLGRARAEYWSVSAGKNNALYFACCAPCGENDFDGDGYGDICGDPNRPGNTNTACELAEGVESDYEQNLKNVLNEALAKNTSGSAYTSTTSASSLMRHFVTESNLVNHFQAYLEYNYQHQPYPKSPTVPRISLSKFYFVNNGDLSNPQLSFSFQDSANEKEAEIVLSFPAISAGMKSIQSIDLIDGQYARVTYTNVQNEVFVAENVKIGNTAYPTFFHGYKASFCQFMNYDYPKTVACQNFTSDEILMEEGLKNILNDFLKPGNHRISMGWMGPFKSTIGRDPRDPRGTYRYVSDNPSVSNFVGNSQIKQRWKNILSYYNTNFEAPVVFDEYSIGLDDNSIGLKFNNFPYSGLGDDHYSGDFSITHSSLKDIKEINSIDLKDDPFSYNSIIEIQYIDTNGNSAVSTGYFSITVWHKKKPNEGWLGTPFEICRFFEDSNSSIAKRARSMKFQSKELPELTMDANGVVTGRTELLTTEAGFASAPTASSGLSSCSSLCIPPTVAPVVCADQWNEYKTRLQAQMPTYEIPKKLKENGTFFCEANFGYISKEYIDYLIQFNIKTAQDPLFLTIAEFGSTKLKYGNPETPNVIKAYDTYIKSQATHPQGETQNWNDFANLYVSTHKICAPATMVPSFSIDLPGGDDNKTPCEIYKKAINQINIQQVSDAFYAQKREAFKRNYLKAALEGIKEQLVQNTADKEYQYTLYYYDQAGNLVQTVPPEGVHRLTPASEAAIDTIRKQDTERTDIEKVNGIAVSPAHSLQTQYRYNSLNQLVWQQTPDGGETLFAYDKLGRIVASQNEKQKKQAQFSYTRYDAQGRITEVGQLHTKGGLTLKINENGRLEDADKIPVAVDAVNKTVNYPYNIANDTEQVTKTLYDNPLPDSQSWFTAYGVDNSHKRVTAVLYFDTLTPSSPVTGYTNGIFYDYDVHGNVKELVHHRNNSDLAQLHKSTKKIVYDYDLISGNVNKVTYQPNSAKEQFIHRYEYDADNRIQQVYTSKDDMIWEKEANYLYYDHGPLARVEIGDKQVQGLDYIYTLQGWLKGVNSEKIGTAYDAGKDGLNVARDAFGFALNYYTGDYKSRSGNRDAAIFSYSNDPALAKANSSLYNGNIKEMVTSLTDHMETAIPTQYNYYQYDQLNRIKGMTSKAITGTVETDSYSAAYSYDRNGNLKSLFNTAPLAGRTAPVAMDQLTYHYKPGTNQLKRVNDAVANGVFSNDPSNPNDTSLDIDNQYDKLNPSNPDYENYEYDAIGQLTKDKQEGIDIDWRVDGKVKSVRKNNGTVIAFEYDGLGNRIAKIVTTPGKTTTTFYERDAQGNVLSTYEMNKTANQITYDLIEQDIYGSSRLGVEKGRKSISVTALTAALRRSAASSKLLADAARVAEATTVTADPPAQYGLLFDAATDGTFWTEKPENSINLFNSEIPRTKAITLVTHLKMDATNAVNSVNVVAALHGASKSGDNWPGDRSMSYLNTVLLTVKKTENGYLPAVSLVDYRRAHHRHDKNKFSFRNYRYRVNYEIKSTPIPEDEWDLKAIISRNKEDQYIVEITVNGNVYATTVSNVITEADGSDQVKGKRLSAPELLIALPSNALGGSTVVYYQPQRRGSGTQHKSVYNAHLAEICDFSYKIDNNQMPEDLQTNEYSFDEGTGLALSPTGASMTLRNGTTRSTGFCSTKDADQDGDGKVDKKDNCPLVFNPAQEDGDQDGVGNPCDNCLTTINTDQLDADQDNVGDVCDNCKNKTNFDQIDTDLDGIGDVCDNCRLTANTDQADVNHNGIGDVCEGLAQGEGKNTEAGAPITAYRFVGDKQYELANHLGNVLSVVSDRSLFDHDQYKADVLSYSDYYPFGMQVPTRHGSTNEYRYGYQGSEKDNEVKGEGNSYTTHFRLLDPRIGRWLTVDPKRNPNESVYSSMSNNPIYHNDKLGDSIKTRFTDIDKKLLNSVPNVVQKMFNTEYGVKVGYNSKTEMLYYDGEINTSEQVSPTAKRTLVDALKESNPKAIKGFGQLHFGYNIDTPNGSPGGIWLGGSVRGSGNAWIDLADFSKDGGIKGMKYQNVPLRAYNIGRVFEHEWMGHILEGLGDNSMFDRDEINPGAVESQLMNNLRREMGLPVIRINYSNDYSLRGAIFFGDSNLNDKQAKETAKSYFKRMEDFIYRGKGKVDDIPMIILPKNN</sequence>
<dbReference type="RefSeq" id="WP_230002818.1">
    <property type="nucleotide sequence ID" value="NZ_CP087134.1"/>
</dbReference>
<dbReference type="PANTHER" id="PTHR32305">
    <property type="match status" value="1"/>
</dbReference>
<evidence type="ECO:0000313" key="5">
    <source>
        <dbReference type="EMBL" id="MDX6187722.1"/>
    </source>
</evidence>
<dbReference type="InterPro" id="IPR028974">
    <property type="entry name" value="TSP_type-3_rpt"/>
</dbReference>
<dbReference type="InterPro" id="IPR003367">
    <property type="entry name" value="Thrombospondin_3-like_rpt"/>
</dbReference>
<dbReference type="InterPro" id="IPR050708">
    <property type="entry name" value="T6SS_VgrG/RHS"/>
</dbReference>
<comment type="caution">
    <text evidence="5">The sequence shown here is derived from an EMBL/GenBank/DDBJ whole genome shotgun (WGS) entry which is preliminary data.</text>
</comment>
<evidence type="ECO:0000256" key="1">
    <source>
        <dbReference type="ARBA" id="ARBA00022729"/>
    </source>
</evidence>
<dbReference type="InterPro" id="IPR022385">
    <property type="entry name" value="Rhs_assc_core"/>
</dbReference>
<evidence type="ECO:0000259" key="4">
    <source>
        <dbReference type="Pfam" id="PF20041"/>
    </source>
</evidence>
<dbReference type="Proteomes" id="UP001273350">
    <property type="component" value="Unassembled WGS sequence"/>
</dbReference>
<dbReference type="PANTHER" id="PTHR32305:SF15">
    <property type="entry name" value="PROTEIN RHSA-RELATED"/>
    <property type="match status" value="1"/>
</dbReference>
<evidence type="ECO:0000256" key="2">
    <source>
        <dbReference type="SAM" id="MobiDB-lite"/>
    </source>
</evidence>
<feature type="chain" id="PRO_5046354299" evidence="3">
    <location>
        <begin position="22"/>
        <end position="3783"/>
    </location>
</feature>
<dbReference type="Gene3D" id="2.180.10.10">
    <property type="entry name" value="RHS repeat-associated core"/>
    <property type="match status" value="2"/>
</dbReference>
<feature type="compositionally biased region" description="Acidic residues" evidence="2">
    <location>
        <begin position="981"/>
        <end position="994"/>
    </location>
</feature>
<reference evidence="5 6" key="1">
    <citation type="submission" date="2023-11" db="EMBL/GenBank/DDBJ databases">
        <title>Unpublished Manusciprt.</title>
        <authorList>
            <person name="Saticioglu I.B."/>
            <person name="Ay H."/>
            <person name="Ajmi N."/>
            <person name="Altun S."/>
            <person name="Duman M."/>
        </authorList>
    </citation>
    <scope>NUCLEOTIDE SEQUENCE [LARGE SCALE GENOMIC DNA]</scope>
    <source>
        <strain evidence="5 6">Fl-318</strain>
    </source>
</reference>
<gene>
    <name evidence="5" type="ORF">SGQ83_00020</name>
</gene>
<feature type="signal peptide" evidence="3">
    <location>
        <begin position="1"/>
        <end position="21"/>
    </location>
</feature>
<accession>A0ABU4R559</accession>
<proteinExistence type="predicted"/>
<dbReference type="EMBL" id="JAWXVI010000001">
    <property type="protein sequence ID" value="MDX6187722.1"/>
    <property type="molecule type" value="Genomic_DNA"/>
</dbReference>
<dbReference type="Gene3D" id="4.10.1080.10">
    <property type="entry name" value="TSP type-3 repeat"/>
    <property type="match status" value="1"/>
</dbReference>
<protein>
    <submittedName>
        <fullName evidence="5">Thrombospondin type 3 repeat-containing protein</fullName>
    </submittedName>
</protein>
<feature type="domain" description="DUF6443" evidence="4">
    <location>
        <begin position="349"/>
        <end position="428"/>
    </location>
</feature>